<dbReference type="SMART" id="SM00823">
    <property type="entry name" value="PKS_PP"/>
    <property type="match status" value="1"/>
</dbReference>
<reference evidence="8" key="2">
    <citation type="submission" date="2016-04" db="EMBL/GenBank/DDBJ databases">
        <title>Planomonospora sphaerica JCM9374 whole genome shotgun sequence.</title>
        <authorList>
            <person name="Suzuki T."/>
            <person name="Dohra H."/>
            <person name="Kodani S."/>
        </authorList>
    </citation>
    <scope>NUCLEOTIDE SEQUENCE [LARGE SCALE GENOMIC DNA]</scope>
    <source>
        <strain evidence="8">JCM 9374</strain>
    </source>
</reference>
<protein>
    <submittedName>
        <fullName evidence="7">Non-ribosomal peptide synthetase</fullName>
    </submittedName>
</protein>
<dbReference type="Pfam" id="PF00975">
    <property type="entry name" value="Thioesterase"/>
    <property type="match status" value="1"/>
</dbReference>
<dbReference type="Proteomes" id="UP000077701">
    <property type="component" value="Unassembled WGS sequence"/>
</dbReference>
<name>A0A161LVN5_9ACTN</name>
<dbReference type="GO" id="GO:0031177">
    <property type="term" value="F:phosphopantetheine binding"/>
    <property type="evidence" value="ECO:0007669"/>
    <property type="project" value="InterPro"/>
</dbReference>
<dbReference type="SMART" id="SM00824">
    <property type="entry name" value="PKS_TE"/>
    <property type="match status" value="1"/>
</dbReference>
<dbReference type="GO" id="GO:0044550">
    <property type="term" value="P:secondary metabolite biosynthetic process"/>
    <property type="evidence" value="ECO:0007669"/>
    <property type="project" value="TreeGrafter"/>
</dbReference>
<dbReference type="GO" id="GO:0003824">
    <property type="term" value="F:catalytic activity"/>
    <property type="evidence" value="ECO:0007669"/>
    <property type="project" value="InterPro"/>
</dbReference>
<dbReference type="InterPro" id="IPR020802">
    <property type="entry name" value="TesA-like"/>
</dbReference>
<dbReference type="InterPro" id="IPR029058">
    <property type="entry name" value="AB_hydrolase_fold"/>
</dbReference>
<keyword evidence="8" id="KW-1185">Reference proteome</keyword>
<evidence type="ECO:0000313" key="8">
    <source>
        <dbReference type="Proteomes" id="UP000077701"/>
    </source>
</evidence>
<dbReference type="InterPro" id="IPR001031">
    <property type="entry name" value="Thioesterase"/>
</dbReference>
<evidence type="ECO:0000256" key="4">
    <source>
        <dbReference type="SAM" id="Coils"/>
    </source>
</evidence>
<dbReference type="RefSeq" id="WP_084008161.1">
    <property type="nucleotide sequence ID" value="NZ_BDCX01000003.1"/>
</dbReference>
<feature type="compositionally biased region" description="Low complexity" evidence="5">
    <location>
        <begin position="626"/>
        <end position="638"/>
    </location>
</feature>
<dbReference type="InterPro" id="IPR036736">
    <property type="entry name" value="ACP-like_sf"/>
</dbReference>
<feature type="coiled-coil region" evidence="4">
    <location>
        <begin position="505"/>
        <end position="532"/>
    </location>
</feature>
<dbReference type="SUPFAM" id="SSF47336">
    <property type="entry name" value="ACP-like"/>
    <property type="match status" value="1"/>
</dbReference>
<feature type="domain" description="Carrier" evidence="6">
    <location>
        <begin position="1068"/>
        <end position="1142"/>
    </location>
</feature>
<proteinExistence type="predicted"/>
<feature type="compositionally biased region" description="Gly residues" evidence="5">
    <location>
        <begin position="1005"/>
        <end position="1015"/>
    </location>
</feature>
<keyword evidence="3" id="KW-0597">Phosphoprotein</keyword>
<evidence type="ECO:0000256" key="5">
    <source>
        <dbReference type="SAM" id="MobiDB-lite"/>
    </source>
</evidence>
<evidence type="ECO:0000256" key="3">
    <source>
        <dbReference type="ARBA" id="ARBA00022553"/>
    </source>
</evidence>
<dbReference type="InterPro" id="IPR009081">
    <property type="entry name" value="PP-bd_ACP"/>
</dbReference>
<dbReference type="SUPFAM" id="SSF56801">
    <property type="entry name" value="Acetyl-CoA synthetase-like"/>
    <property type="match status" value="1"/>
</dbReference>
<sequence length="1394" mass="145930">MTSAGPTSGTRRAGTGAQGTGAQDAGPRAAGPVNPVSPAPSVPGGQLEDILPLSPLQQGLYFHALFDEAAPDVYTAQLTLDLEGPLDADRLAAAAARLLARHPNLRASFRQRAGGEPVQLVHRRVEVPWRRVAGADPERVAAEERERRFDPARPPLVRFALVGLGPERYRLVFTNHHIVLDGWSTPLLAAELLALYTGEEPAPAPPYKEYLAWLARQDRAAAREAWRRSLAGLDGATLVAPGLGDGPAGEPGRVRARLGEEPTARLTAALRARSLTLNTAVQGAWALLLAQLTGRDDVVFGGTVSGRPSELPGVERMIGLFINTLPVRVRLRPGETLSGLLTRLQAEQAELLPHHHLGLAEIQGLHGAGRLFDTMTVLENYPAGTAVTEIDGGLRLAGAGGTDATHYPLALAVTGGRTVSLRLDHRPDAFSPAEARRLLDRLVRLLGTAAADPDVPLARLDLLTDEERALVLAPPEREVPPPEGSVVSAFAAQAARTPDAEAVVAEGLSLTYAELDRRADRLARRLAALGVRAETPVAVLMDRSAEVVVATLAIARAGGAYVPLHQGHPPDRMSWVVADTGAPVLIADRDPGFACDAAVLRLDTPDGAAGTGSPDAPYGAAGTGSPDAPDAPYGAAGAESSDAPDGAEAQSPAAGTDGEPAQDPRHARIHPDRLAYVIYTSGSTGTPKGVAVRHRDVLALAADHRWAGRHRRLLMHSPHAFDASTYELWVPLLTGGTVVVAPPGELDPGRLRDLVARHRLTALFITTALFNLVAEEDPAAFGALAEVLTGGEAASPQAMRRVLRACPDTVLGHVYGPTETTTYATYHAVQAVRAVPGAAAPPIGRPLDGMRAHLLDGLLRPVPPGAVGELYLSGAGLARGYLGRPALTAERFTACPYGTGERMYRTGDLARWTADGELEYAGRADAQVKIRGFRIEPGEIEAALARHPSVGQAAVVARSGHLVAYVTGLAVGPEGGSPGGPAGGSTGGPECGPAEGSPGTPADGPAGGAGAAAGGADPGELRAHLARILPEYMVPRTVVVLDALPLTPNGKVDRAALPAPDAPASGRDPRTPAEERLCRLFAEVLGLDRVGADDGFFDLGGDSIAVLRLVSRARSEGLEISPREVFARQTPEALASGTPGGSTGREVLLPLRAAGGRPPLFCVHPGAGLGWPYSGLLRHLGPDQPVYALQARALTEPGHTAPSIEAAALDYLERIREVQPRGPYRLAGWSMGGLIAHAMAVELRGRGEEVALLAMLDAYPGAGPGVVPEQDEMLSGLLAAIGYRGSGEADDIMAFVRAHGGRYATLDEPTLRAVHRHYRNGVKISREYAPRVFDGDVLFFTAARGRGAHAPAAADWKPYVTGAVVDHAVDCDHESMLNPGPVAEIAALLRKELR</sequence>
<dbReference type="EMBL" id="BDCX01000003">
    <property type="protein sequence ID" value="GAT65981.1"/>
    <property type="molecule type" value="Genomic_DNA"/>
</dbReference>
<keyword evidence="4" id="KW-0175">Coiled coil</keyword>
<dbReference type="FunFam" id="1.10.1200.10:FF:000005">
    <property type="entry name" value="Nonribosomal peptide synthetase 1"/>
    <property type="match status" value="1"/>
</dbReference>
<dbReference type="PANTHER" id="PTHR45527">
    <property type="entry name" value="NONRIBOSOMAL PEPTIDE SYNTHETASE"/>
    <property type="match status" value="1"/>
</dbReference>
<dbReference type="STRING" id="161355.PS9374_01625"/>
<dbReference type="SUPFAM" id="SSF52777">
    <property type="entry name" value="CoA-dependent acyltransferases"/>
    <property type="match status" value="2"/>
</dbReference>
<evidence type="ECO:0000256" key="1">
    <source>
        <dbReference type="ARBA" id="ARBA00001957"/>
    </source>
</evidence>
<dbReference type="PANTHER" id="PTHR45527:SF1">
    <property type="entry name" value="FATTY ACID SYNTHASE"/>
    <property type="match status" value="1"/>
</dbReference>
<keyword evidence="2" id="KW-0596">Phosphopantetheine</keyword>
<dbReference type="GO" id="GO:0008610">
    <property type="term" value="P:lipid biosynthetic process"/>
    <property type="evidence" value="ECO:0007669"/>
    <property type="project" value="UniProtKB-ARBA"/>
</dbReference>
<reference evidence="7 8" key="1">
    <citation type="journal article" date="2016" name="Genome Announc.">
        <title>Draft Genome Sequence of Planomonospora sphaerica JCM9374, a Rare Actinomycete.</title>
        <authorList>
            <person name="Dohra H."/>
            <person name="Suzuki T."/>
            <person name="Inoue Y."/>
            <person name="Kodani S."/>
        </authorList>
    </citation>
    <scope>NUCLEOTIDE SEQUENCE [LARGE SCALE GENOMIC DNA]</scope>
    <source>
        <strain evidence="7 8">JCM 9374</strain>
    </source>
</reference>
<dbReference type="InterPro" id="IPR006162">
    <property type="entry name" value="Ppantetheine_attach_site"/>
</dbReference>
<dbReference type="InterPro" id="IPR045851">
    <property type="entry name" value="AMP-bd_C_sf"/>
</dbReference>
<dbReference type="InterPro" id="IPR023213">
    <property type="entry name" value="CAT-like_dom_sf"/>
</dbReference>
<dbReference type="SUPFAM" id="SSF53474">
    <property type="entry name" value="alpha/beta-Hydrolases"/>
    <property type="match status" value="1"/>
</dbReference>
<dbReference type="PROSITE" id="PS00012">
    <property type="entry name" value="PHOSPHOPANTETHEINE"/>
    <property type="match status" value="1"/>
</dbReference>
<feature type="region of interest" description="Disordered" evidence="5">
    <location>
        <begin position="606"/>
        <end position="666"/>
    </location>
</feature>
<organism evidence="7 8">
    <name type="scientific">Planomonospora sphaerica</name>
    <dbReference type="NCBI Taxonomy" id="161355"/>
    <lineage>
        <taxon>Bacteria</taxon>
        <taxon>Bacillati</taxon>
        <taxon>Actinomycetota</taxon>
        <taxon>Actinomycetes</taxon>
        <taxon>Streptosporangiales</taxon>
        <taxon>Streptosporangiaceae</taxon>
        <taxon>Planomonospora</taxon>
    </lineage>
</organism>
<dbReference type="Gene3D" id="3.30.559.30">
    <property type="entry name" value="Nonribosomal peptide synthetase, condensation domain"/>
    <property type="match status" value="1"/>
</dbReference>
<comment type="caution">
    <text evidence="7">The sequence shown here is derived from an EMBL/GenBank/DDBJ whole genome shotgun (WGS) entry which is preliminary data.</text>
</comment>
<dbReference type="InterPro" id="IPR020806">
    <property type="entry name" value="PKS_PP-bd"/>
</dbReference>
<accession>A0A161LVN5</accession>
<evidence type="ECO:0000256" key="2">
    <source>
        <dbReference type="ARBA" id="ARBA00022450"/>
    </source>
</evidence>
<evidence type="ECO:0000313" key="7">
    <source>
        <dbReference type="EMBL" id="GAT65981.1"/>
    </source>
</evidence>
<dbReference type="InterPro" id="IPR010071">
    <property type="entry name" value="AA_adenyl_dom"/>
</dbReference>
<dbReference type="Gene3D" id="2.30.38.10">
    <property type="entry name" value="Luciferase, Domain 3"/>
    <property type="match status" value="1"/>
</dbReference>
<dbReference type="Pfam" id="PF00501">
    <property type="entry name" value="AMP-binding"/>
    <property type="match status" value="1"/>
</dbReference>
<dbReference type="Pfam" id="PF00550">
    <property type="entry name" value="PP-binding"/>
    <property type="match status" value="1"/>
</dbReference>
<feature type="region of interest" description="Disordered" evidence="5">
    <location>
        <begin position="1050"/>
        <end position="1071"/>
    </location>
</feature>
<dbReference type="OrthoDB" id="3671989at2"/>
<dbReference type="NCBIfam" id="TIGR01733">
    <property type="entry name" value="AA-adenyl-dom"/>
    <property type="match status" value="1"/>
</dbReference>
<dbReference type="Gene3D" id="3.40.50.980">
    <property type="match status" value="2"/>
</dbReference>
<feature type="compositionally biased region" description="Gly residues" evidence="5">
    <location>
        <begin position="975"/>
        <end position="990"/>
    </location>
</feature>
<dbReference type="InterPro" id="IPR020845">
    <property type="entry name" value="AMP-binding_CS"/>
</dbReference>
<evidence type="ECO:0000259" key="6">
    <source>
        <dbReference type="PROSITE" id="PS50075"/>
    </source>
</evidence>
<feature type="region of interest" description="Disordered" evidence="5">
    <location>
        <begin position="975"/>
        <end position="1015"/>
    </location>
</feature>
<dbReference type="Gene3D" id="3.40.50.1820">
    <property type="entry name" value="alpha/beta hydrolase"/>
    <property type="match status" value="1"/>
</dbReference>
<feature type="compositionally biased region" description="Low complexity" evidence="5">
    <location>
        <begin position="1"/>
        <end position="34"/>
    </location>
</feature>
<dbReference type="GO" id="GO:0043041">
    <property type="term" value="P:amino acid activation for nonribosomal peptide biosynthetic process"/>
    <property type="evidence" value="ECO:0007669"/>
    <property type="project" value="TreeGrafter"/>
</dbReference>
<dbReference type="InterPro" id="IPR000873">
    <property type="entry name" value="AMP-dep_synth/lig_dom"/>
</dbReference>
<dbReference type="PROSITE" id="PS50075">
    <property type="entry name" value="CARRIER"/>
    <property type="match status" value="1"/>
</dbReference>
<comment type="cofactor">
    <cofactor evidence="1">
        <name>pantetheine 4'-phosphate</name>
        <dbReference type="ChEBI" id="CHEBI:47942"/>
    </cofactor>
</comment>
<dbReference type="GO" id="GO:0005829">
    <property type="term" value="C:cytosol"/>
    <property type="evidence" value="ECO:0007669"/>
    <property type="project" value="TreeGrafter"/>
</dbReference>
<gene>
    <name evidence="7" type="ORF">PS9374_01625</name>
</gene>
<dbReference type="FunFam" id="2.30.38.10:FF:000001">
    <property type="entry name" value="Non-ribosomal peptide synthetase PvdI"/>
    <property type="match status" value="1"/>
</dbReference>
<dbReference type="Gene3D" id="3.30.300.30">
    <property type="match status" value="1"/>
</dbReference>
<feature type="region of interest" description="Disordered" evidence="5">
    <location>
        <begin position="1"/>
        <end position="48"/>
    </location>
</feature>
<dbReference type="Gene3D" id="3.30.559.10">
    <property type="entry name" value="Chloramphenicol acetyltransferase-like domain"/>
    <property type="match status" value="1"/>
</dbReference>
<feature type="compositionally biased region" description="Low complexity" evidence="5">
    <location>
        <begin position="1055"/>
        <end position="1064"/>
    </location>
</feature>
<dbReference type="InterPro" id="IPR001242">
    <property type="entry name" value="Condensation_dom"/>
</dbReference>
<dbReference type="Pfam" id="PF00668">
    <property type="entry name" value="Condensation"/>
    <property type="match status" value="1"/>
</dbReference>
<dbReference type="PROSITE" id="PS00455">
    <property type="entry name" value="AMP_BINDING"/>
    <property type="match status" value="1"/>
</dbReference>
<dbReference type="CDD" id="cd12117">
    <property type="entry name" value="A_NRPS_Srf_like"/>
    <property type="match status" value="1"/>
</dbReference>